<comment type="caution">
    <text evidence="1">The sequence shown here is derived from an EMBL/GenBank/DDBJ whole genome shotgun (WGS) entry which is preliminary data.</text>
</comment>
<reference evidence="1 2" key="1">
    <citation type="submission" date="2024-09" db="EMBL/GenBank/DDBJ databases">
        <authorList>
            <person name="Sun Q."/>
            <person name="Mori K."/>
        </authorList>
    </citation>
    <scope>NUCLEOTIDE SEQUENCE [LARGE SCALE GENOMIC DNA]</scope>
    <source>
        <strain evidence="1 2">JCM 3143</strain>
    </source>
</reference>
<gene>
    <name evidence="1" type="ORF">ACFFSA_42555</name>
</gene>
<organism evidence="1 2">
    <name type="scientific">Nonomuraea helvata</name>
    <dbReference type="NCBI Taxonomy" id="37484"/>
    <lineage>
        <taxon>Bacteria</taxon>
        <taxon>Bacillati</taxon>
        <taxon>Actinomycetota</taxon>
        <taxon>Actinomycetes</taxon>
        <taxon>Streptosporangiales</taxon>
        <taxon>Streptosporangiaceae</taxon>
        <taxon>Nonomuraea</taxon>
    </lineage>
</organism>
<dbReference type="EMBL" id="JBHMBW010000066">
    <property type="protein sequence ID" value="MFB9629792.1"/>
    <property type="molecule type" value="Genomic_DNA"/>
</dbReference>
<name>A0ABV5SDS6_9ACTN</name>
<evidence type="ECO:0000313" key="2">
    <source>
        <dbReference type="Proteomes" id="UP001589532"/>
    </source>
</evidence>
<sequence length="105" mass="11553">MIDRQPYLIPVHLGLLPTHPKTQCGYSTPLVCRFCLRGSGSNRGKSNEPSLTWLFTQGAVSAPRFTDPRLCSAIVDRLTFAGNIIETGTDSYRLAQTRARAEQAS</sequence>
<protein>
    <recommendedName>
        <fullName evidence="3">IstB-like ATP-binding protein domain-containing protein</fullName>
    </recommendedName>
</protein>
<evidence type="ECO:0008006" key="3">
    <source>
        <dbReference type="Google" id="ProtNLM"/>
    </source>
</evidence>
<proteinExistence type="predicted"/>
<evidence type="ECO:0000313" key="1">
    <source>
        <dbReference type="EMBL" id="MFB9629792.1"/>
    </source>
</evidence>
<dbReference type="Proteomes" id="UP001589532">
    <property type="component" value="Unassembled WGS sequence"/>
</dbReference>
<accession>A0ABV5SDS6</accession>
<dbReference type="RefSeq" id="WP_378521046.1">
    <property type="nucleotide sequence ID" value="NZ_BAAAXV010000002.1"/>
</dbReference>
<keyword evidence="2" id="KW-1185">Reference proteome</keyword>